<dbReference type="SUPFAM" id="SSF52980">
    <property type="entry name" value="Restriction endonuclease-like"/>
    <property type="match status" value="1"/>
</dbReference>
<dbReference type="EMBL" id="JACHNA010000001">
    <property type="protein sequence ID" value="MBB4736411.1"/>
    <property type="molecule type" value="Genomic_DNA"/>
</dbReference>
<reference evidence="1 2" key="1">
    <citation type="submission" date="2020-08" db="EMBL/GenBank/DDBJ databases">
        <title>Sequencing the genomes of 1000 actinobacteria strains.</title>
        <authorList>
            <person name="Klenk H.-P."/>
        </authorList>
    </citation>
    <scope>NUCLEOTIDE SEQUENCE [LARGE SCALE GENOMIC DNA]</scope>
    <source>
        <strain evidence="1 2">DSM 23974</strain>
    </source>
</reference>
<evidence type="ECO:0000313" key="2">
    <source>
        <dbReference type="Proteomes" id="UP000540191"/>
    </source>
</evidence>
<dbReference type="InterPro" id="IPR011335">
    <property type="entry name" value="Restrct_endonuc-II-like"/>
</dbReference>
<proteinExistence type="predicted"/>
<dbReference type="Gene3D" id="3.40.960.10">
    <property type="entry name" value="VSR Endonuclease"/>
    <property type="match status" value="1"/>
</dbReference>
<dbReference type="AlphaFoldDB" id="A0A7W7M469"/>
<protein>
    <recommendedName>
        <fullName evidence="3">DUF559 domain-containing protein</fullName>
    </recommendedName>
</protein>
<name>A0A7W7M469_9MICC</name>
<gene>
    <name evidence="1" type="ORF">HDA30_001919</name>
</gene>
<comment type="caution">
    <text evidence="1">The sequence shown here is derived from an EMBL/GenBank/DDBJ whole genome shotgun (WGS) entry which is preliminary data.</text>
</comment>
<organism evidence="1 2">
    <name type="scientific">Micrococcus cohnii</name>
    <dbReference type="NCBI Taxonomy" id="993416"/>
    <lineage>
        <taxon>Bacteria</taxon>
        <taxon>Bacillati</taxon>
        <taxon>Actinomycetota</taxon>
        <taxon>Actinomycetes</taxon>
        <taxon>Micrococcales</taxon>
        <taxon>Micrococcaceae</taxon>
        <taxon>Micrococcus</taxon>
    </lineage>
</organism>
<keyword evidence="2" id="KW-1185">Reference proteome</keyword>
<dbReference type="Proteomes" id="UP000540191">
    <property type="component" value="Unassembled WGS sequence"/>
</dbReference>
<evidence type="ECO:0008006" key="3">
    <source>
        <dbReference type="Google" id="ProtNLM"/>
    </source>
</evidence>
<sequence>MPRPRPLPDHLLGSAFTTAELTATGLPAGRVRAADLERVCRGVHVPVGCHPQEERSVVAAVARLVGGAISHVTAARLWGMPLPLRLEQDPRLHLSVDRARRSHTSALPGVMVHRRPVPDADVVTVGGYLVTTVERTWRDVAALLRPHELEHLVAAADWAVQPRWTPSGRRPALTSVALLRRGVERSRRFVGRAMCRQALGLARVGADSPPETFVRLALVDAGLPEPDLQVSLDPADPWAPRVDLAYPQWRLAIQYDGAAHRDADQQARDARRDGYGQERGWMTLRVTSADRADGYARVIRAVRRRADEFIVA</sequence>
<evidence type="ECO:0000313" key="1">
    <source>
        <dbReference type="EMBL" id="MBB4736411.1"/>
    </source>
</evidence>
<dbReference type="RefSeq" id="WP_184242032.1">
    <property type="nucleotide sequence ID" value="NZ_JACHNA010000001.1"/>
</dbReference>
<accession>A0A7W7M469</accession>